<name>A0ABR2MR26_9ASPA</name>
<dbReference type="PANTHER" id="PTHR22166:SF12">
    <property type="entry name" value="ENDOPLASMIC RETICULUM JUNCTION FORMATION PROTEIN LUNAPARK"/>
    <property type="match status" value="1"/>
</dbReference>
<organism evidence="3 4">
    <name type="scientific">Platanthera guangdongensis</name>
    <dbReference type="NCBI Taxonomy" id="2320717"/>
    <lineage>
        <taxon>Eukaryota</taxon>
        <taxon>Viridiplantae</taxon>
        <taxon>Streptophyta</taxon>
        <taxon>Embryophyta</taxon>
        <taxon>Tracheophyta</taxon>
        <taxon>Spermatophyta</taxon>
        <taxon>Magnoliopsida</taxon>
        <taxon>Liliopsida</taxon>
        <taxon>Asparagales</taxon>
        <taxon>Orchidaceae</taxon>
        <taxon>Orchidoideae</taxon>
        <taxon>Orchideae</taxon>
        <taxon>Orchidinae</taxon>
        <taxon>Platanthera</taxon>
    </lineage>
</organism>
<keyword evidence="2" id="KW-0472">Membrane</keyword>
<evidence type="ECO:0000313" key="4">
    <source>
        <dbReference type="Proteomes" id="UP001412067"/>
    </source>
</evidence>
<feature type="transmembrane region" description="Helical" evidence="2">
    <location>
        <begin position="75"/>
        <end position="97"/>
    </location>
</feature>
<keyword evidence="2" id="KW-0812">Transmembrane</keyword>
<feature type="transmembrane region" description="Helical" evidence="2">
    <location>
        <begin position="109"/>
        <end position="129"/>
    </location>
</feature>
<feature type="compositionally biased region" description="Basic and acidic residues" evidence="1">
    <location>
        <begin position="1"/>
        <end position="18"/>
    </location>
</feature>
<evidence type="ECO:0000256" key="2">
    <source>
        <dbReference type="SAM" id="Phobius"/>
    </source>
</evidence>
<evidence type="ECO:0000256" key="1">
    <source>
        <dbReference type="SAM" id="MobiDB-lite"/>
    </source>
</evidence>
<sequence>MKESAGDAPTKKSEETRDASVQLPRGQRRGIISCIWSGIFGAGNDDYERKLQRLSKEEAAVHARMSRRVQSSRKMARNLIMLSVIFEAIAVAIAVRAVRSLDFTGPMKFFRTLPAILLPGFSYIVHSSLESLTRMCKYLRLLT</sequence>
<feature type="region of interest" description="Disordered" evidence="1">
    <location>
        <begin position="1"/>
        <end position="23"/>
    </location>
</feature>
<proteinExistence type="predicted"/>
<dbReference type="EMBL" id="JBBWWR010000005">
    <property type="protein sequence ID" value="KAK8966644.1"/>
    <property type="molecule type" value="Genomic_DNA"/>
</dbReference>
<gene>
    <name evidence="3" type="ORF">KSP40_PGU021613</name>
</gene>
<reference evidence="3 4" key="1">
    <citation type="journal article" date="2022" name="Nat. Plants">
        <title>Genomes of leafy and leafless Platanthera orchids illuminate the evolution of mycoheterotrophy.</title>
        <authorList>
            <person name="Li M.H."/>
            <person name="Liu K.W."/>
            <person name="Li Z."/>
            <person name="Lu H.C."/>
            <person name="Ye Q.L."/>
            <person name="Zhang D."/>
            <person name="Wang J.Y."/>
            <person name="Li Y.F."/>
            <person name="Zhong Z.M."/>
            <person name="Liu X."/>
            <person name="Yu X."/>
            <person name="Liu D.K."/>
            <person name="Tu X.D."/>
            <person name="Liu B."/>
            <person name="Hao Y."/>
            <person name="Liao X.Y."/>
            <person name="Jiang Y.T."/>
            <person name="Sun W.H."/>
            <person name="Chen J."/>
            <person name="Chen Y.Q."/>
            <person name="Ai Y."/>
            <person name="Zhai J.W."/>
            <person name="Wu S.S."/>
            <person name="Zhou Z."/>
            <person name="Hsiao Y.Y."/>
            <person name="Wu W.L."/>
            <person name="Chen Y.Y."/>
            <person name="Lin Y.F."/>
            <person name="Hsu J.L."/>
            <person name="Li C.Y."/>
            <person name="Wang Z.W."/>
            <person name="Zhao X."/>
            <person name="Zhong W.Y."/>
            <person name="Ma X.K."/>
            <person name="Ma L."/>
            <person name="Huang J."/>
            <person name="Chen G.Z."/>
            <person name="Huang M.Z."/>
            <person name="Huang L."/>
            <person name="Peng D.H."/>
            <person name="Luo Y.B."/>
            <person name="Zou S.Q."/>
            <person name="Chen S.P."/>
            <person name="Lan S."/>
            <person name="Tsai W.C."/>
            <person name="Van de Peer Y."/>
            <person name="Liu Z.J."/>
        </authorList>
    </citation>
    <scope>NUCLEOTIDE SEQUENCE [LARGE SCALE GENOMIC DNA]</scope>
    <source>
        <strain evidence="3">Lor288</strain>
    </source>
</reference>
<comment type="caution">
    <text evidence="3">The sequence shown here is derived from an EMBL/GenBank/DDBJ whole genome shotgun (WGS) entry which is preliminary data.</text>
</comment>
<accession>A0ABR2MR26</accession>
<dbReference type="InterPro" id="IPR040115">
    <property type="entry name" value="Lnp"/>
</dbReference>
<evidence type="ECO:0000313" key="3">
    <source>
        <dbReference type="EMBL" id="KAK8966644.1"/>
    </source>
</evidence>
<dbReference type="PANTHER" id="PTHR22166">
    <property type="entry name" value="ENDOPLASMIC RETICULUM JUNCTION FORMATION PROTEIN LUNAPARK"/>
    <property type="match status" value="1"/>
</dbReference>
<keyword evidence="4" id="KW-1185">Reference proteome</keyword>
<dbReference type="Proteomes" id="UP001412067">
    <property type="component" value="Unassembled WGS sequence"/>
</dbReference>
<protein>
    <submittedName>
        <fullName evidence="3">Uncharacterized protein</fullName>
    </submittedName>
</protein>
<keyword evidence="2" id="KW-1133">Transmembrane helix</keyword>